<feature type="region of interest" description="Disordered" evidence="1">
    <location>
        <begin position="244"/>
        <end position="268"/>
    </location>
</feature>
<sequence length="268" mass="27704">MNHARPSAPSCVLMRHVVPLAFAVAASASGAAHAVLNIGSHTNQTQSQLTTQQHANAIQNELQRISGRTVILTPGQDVNQRSIWTVTLGAQIQARAHGNTLVTALINSARTTTIVADAGLAGLGGGGVTFCANGPTRALLNPPACLATNAGAGAGTDAVVAINTAKMPSNMTDPDAPFYILFGHELVHAWHATVGQRLAATGANEARTIGNYLGLAPPVQNAALPPGITVNENLLRRENTLQNNAPLNCRHPTNTAQYPAPVPPNATC</sequence>
<dbReference type="AlphaFoldDB" id="A0A6M4H4R9"/>
<dbReference type="RefSeq" id="WP_171160148.1">
    <property type="nucleotide sequence ID" value="NZ_CP053073.1"/>
</dbReference>
<feature type="chain" id="PRO_5026896596" evidence="2">
    <location>
        <begin position="35"/>
        <end position="268"/>
    </location>
</feature>
<evidence type="ECO:0000313" key="4">
    <source>
        <dbReference type="Proteomes" id="UP000503096"/>
    </source>
</evidence>
<dbReference type="Proteomes" id="UP000503096">
    <property type="component" value="Chromosome"/>
</dbReference>
<proteinExistence type="predicted"/>
<dbReference type="EMBL" id="CP053073">
    <property type="protein sequence ID" value="QJR13514.1"/>
    <property type="molecule type" value="Genomic_DNA"/>
</dbReference>
<dbReference type="InParanoid" id="A0A6M4H4R9"/>
<evidence type="ECO:0000256" key="2">
    <source>
        <dbReference type="SAM" id="SignalP"/>
    </source>
</evidence>
<protein>
    <submittedName>
        <fullName evidence="3">Uncharacterized protein</fullName>
    </submittedName>
</protein>
<reference evidence="3 4" key="1">
    <citation type="submission" date="2020-04" db="EMBL/GenBank/DDBJ databases">
        <title>Usitatibacter rugosus gen. nov., sp. nov. and Usitatibacter palustris sp. nov., novel members of Usitatibacteraceae fam. nov. within the order Nitrosomonadales isolated from soil.</title>
        <authorList>
            <person name="Huber K.J."/>
            <person name="Neumann-Schaal M."/>
            <person name="Geppert A."/>
            <person name="Luckner M."/>
            <person name="Wanner G."/>
            <person name="Overmann J."/>
        </authorList>
    </citation>
    <scope>NUCLEOTIDE SEQUENCE [LARGE SCALE GENOMIC DNA]</scope>
    <source>
        <strain evidence="3 4">Swamp67</strain>
    </source>
</reference>
<dbReference type="KEGG" id="upl:DSM104440_00298"/>
<evidence type="ECO:0000313" key="3">
    <source>
        <dbReference type="EMBL" id="QJR13514.1"/>
    </source>
</evidence>
<name>A0A6M4H4R9_9PROT</name>
<keyword evidence="4" id="KW-1185">Reference proteome</keyword>
<accession>A0A6M4H4R9</accession>
<gene>
    <name evidence="3" type="ORF">DSM104440_00298</name>
</gene>
<organism evidence="3 4">
    <name type="scientific">Usitatibacter palustris</name>
    <dbReference type="NCBI Taxonomy" id="2732487"/>
    <lineage>
        <taxon>Bacteria</taxon>
        <taxon>Pseudomonadati</taxon>
        <taxon>Pseudomonadota</taxon>
        <taxon>Betaproteobacteria</taxon>
        <taxon>Nitrosomonadales</taxon>
        <taxon>Usitatibacteraceae</taxon>
        <taxon>Usitatibacter</taxon>
    </lineage>
</organism>
<evidence type="ECO:0000256" key="1">
    <source>
        <dbReference type="SAM" id="MobiDB-lite"/>
    </source>
</evidence>
<feature type="signal peptide" evidence="2">
    <location>
        <begin position="1"/>
        <end position="34"/>
    </location>
</feature>
<feature type="compositionally biased region" description="Polar residues" evidence="1">
    <location>
        <begin position="244"/>
        <end position="257"/>
    </location>
</feature>
<keyword evidence="2" id="KW-0732">Signal</keyword>